<protein>
    <submittedName>
        <fullName evidence="9">Threonine dehydrogenase</fullName>
    </submittedName>
</protein>
<evidence type="ECO:0000313" key="9">
    <source>
        <dbReference type="EMBL" id="SEG16806.1"/>
    </source>
</evidence>
<dbReference type="InterPro" id="IPR011032">
    <property type="entry name" value="GroES-like_sf"/>
</dbReference>
<keyword evidence="10" id="KW-1185">Reference proteome</keyword>
<gene>
    <name evidence="9" type="ORF">SAMN05421819_2037</name>
</gene>
<dbReference type="InterPro" id="IPR036291">
    <property type="entry name" value="NAD(P)-bd_dom_sf"/>
</dbReference>
<sequence>MWLDSSSLWACGSRHKAGDPARAPEPLTEAGQGKYGESQLRVQVALKLRRSRGAELRAFQLQGPGEAAVVEVPGQEPEQGDVLLKIELVGMCGTDLSSFRGANAMLTFPRVPGHEIAAVVVEGADDLPAGTKVTLSPYTSCGLCSSCLKGRPNACKSNQTLGVQREGAMREYLRMPREKIYTANLAPRELALVEPLTVGMHAVARGRVTEQDKVAVFGCGGVGLGAIAGSAFRGAETIAIDMDDKKLEVARKAGAKHLIHSKDEDLHERLTEITGGYGPDVMIEAIGLPQTFRAAVEEVAFAGRVVYIGYAKEPVSYETRLFVQKELDILGSRNALPEDFREVIRLLEAGHFPVEDAISAVVPLEQAAEYLADWSAHPHKYTKIMVAFP</sequence>
<dbReference type="EMBL" id="FNVA01000003">
    <property type="protein sequence ID" value="SEG16806.1"/>
    <property type="molecule type" value="Genomic_DNA"/>
</dbReference>
<dbReference type="InterPro" id="IPR013149">
    <property type="entry name" value="ADH-like_C"/>
</dbReference>
<dbReference type="GO" id="GO:0016491">
    <property type="term" value="F:oxidoreductase activity"/>
    <property type="evidence" value="ECO:0007669"/>
    <property type="project" value="UniProtKB-KW"/>
</dbReference>
<feature type="domain" description="Alcohol dehydrogenase-like C-terminal" evidence="7">
    <location>
        <begin position="221"/>
        <end position="348"/>
    </location>
</feature>
<evidence type="ECO:0000256" key="2">
    <source>
        <dbReference type="ARBA" id="ARBA00008072"/>
    </source>
</evidence>
<evidence type="ECO:0000259" key="8">
    <source>
        <dbReference type="Pfam" id="PF08240"/>
    </source>
</evidence>
<keyword evidence="3" id="KW-0479">Metal-binding</keyword>
<feature type="region of interest" description="Disordered" evidence="6">
    <location>
        <begin position="13"/>
        <end position="34"/>
    </location>
</feature>
<keyword evidence="5" id="KW-0560">Oxidoreductase</keyword>
<dbReference type="Gene3D" id="3.40.50.720">
    <property type="entry name" value="NAD(P)-binding Rossmann-like Domain"/>
    <property type="match status" value="1"/>
</dbReference>
<dbReference type="SUPFAM" id="SSF51735">
    <property type="entry name" value="NAD(P)-binding Rossmann-fold domains"/>
    <property type="match status" value="1"/>
</dbReference>
<proteinExistence type="inferred from homology"/>
<dbReference type="GO" id="GO:0046872">
    <property type="term" value="F:metal ion binding"/>
    <property type="evidence" value="ECO:0007669"/>
    <property type="project" value="UniProtKB-KW"/>
</dbReference>
<accession>A0A1H5XZV0</accession>
<organism evidence="9 10">
    <name type="scientific">Bryocella elongata</name>
    <dbReference type="NCBI Taxonomy" id="863522"/>
    <lineage>
        <taxon>Bacteria</taxon>
        <taxon>Pseudomonadati</taxon>
        <taxon>Acidobacteriota</taxon>
        <taxon>Terriglobia</taxon>
        <taxon>Terriglobales</taxon>
        <taxon>Acidobacteriaceae</taxon>
        <taxon>Bryocella</taxon>
    </lineage>
</organism>
<evidence type="ECO:0000256" key="4">
    <source>
        <dbReference type="ARBA" id="ARBA00022833"/>
    </source>
</evidence>
<dbReference type="AlphaFoldDB" id="A0A1H5XZV0"/>
<evidence type="ECO:0000256" key="1">
    <source>
        <dbReference type="ARBA" id="ARBA00001947"/>
    </source>
</evidence>
<keyword evidence="4" id="KW-0862">Zinc</keyword>
<evidence type="ECO:0000313" key="10">
    <source>
        <dbReference type="Proteomes" id="UP000236728"/>
    </source>
</evidence>
<evidence type="ECO:0000256" key="6">
    <source>
        <dbReference type="SAM" id="MobiDB-lite"/>
    </source>
</evidence>
<dbReference type="Gene3D" id="3.90.180.10">
    <property type="entry name" value="Medium-chain alcohol dehydrogenases, catalytic domain"/>
    <property type="match status" value="1"/>
</dbReference>
<dbReference type="SUPFAM" id="SSF50129">
    <property type="entry name" value="GroES-like"/>
    <property type="match status" value="1"/>
</dbReference>
<dbReference type="InterPro" id="IPR013154">
    <property type="entry name" value="ADH-like_N"/>
</dbReference>
<evidence type="ECO:0000256" key="5">
    <source>
        <dbReference type="ARBA" id="ARBA00023002"/>
    </source>
</evidence>
<dbReference type="Pfam" id="PF08240">
    <property type="entry name" value="ADH_N"/>
    <property type="match status" value="1"/>
</dbReference>
<comment type="similarity">
    <text evidence="2">Belongs to the zinc-containing alcohol dehydrogenase family.</text>
</comment>
<reference evidence="9 10" key="1">
    <citation type="submission" date="2016-10" db="EMBL/GenBank/DDBJ databases">
        <authorList>
            <person name="de Groot N.N."/>
        </authorList>
    </citation>
    <scope>NUCLEOTIDE SEQUENCE [LARGE SCALE GENOMIC DNA]</scope>
    <source>
        <strain evidence="9 10">DSM 22489</strain>
    </source>
</reference>
<name>A0A1H5XZV0_9BACT</name>
<dbReference type="CDD" id="cd08261">
    <property type="entry name" value="Zn_ADH7"/>
    <property type="match status" value="1"/>
</dbReference>
<dbReference type="PANTHER" id="PTHR43350:SF19">
    <property type="entry name" value="D-GULOSIDE 3-DEHYDROGENASE"/>
    <property type="match status" value="1"/>
</dbReference>
<dbReference type="PANTHER" id="PTHR43350">
    <property type="entry name" value="NAD-DEPENDENT ALCOHOL DEHYDROGENASE"/>
    <property type="match status" value="1"/>
</dbReference>
<evidence type="ECO:0000259" key="7">
    <source>
        <dbReference type="Pfam" id="PF00107"/>
    </source>
</evidence>
<evidence type="ECO:0000256" key="3">
    <source>
        <dbReference type="ARBA" id="ARBA00022723"/>
    </source>
</evidence>
<dbReference type="Pfam" id="PF00107">
    <property type="entry name" value="ADH_zinc_N"/>
    <property type="match status" value="1"/>
</dbReference>
<comment type="cofactor">
    <cofactor evidence="1">
        <name>Zn(2+)</name>
        <dbReference type="ChEBI" id="CHEBI:29105"/>
    </cofactor>
</comment>
<dbReference type="Proteomes" id="UP000236728">
    <property type="component" value="Unassembled WGS sequence"/>
</dbReference>
<feature type="domain" description="Alcohol dehydrogenase-like N-terminal" evidence="8">
    <location>
        <begin position="79"/>
        <end position="181"/>
    </location>
</feature>